<reference evidence="1" key="2">
    <citation type="journal article" date="2021" name="PeerJ">
        <title>Extensive microbial diversity within the chicken gut microbiome revealed by metagenomics and culture.</title>
        <authorList>
            <person name="Gilroy R."/>
            <person name="Ravi A."/>
            <person name="Getino M."/>
            <person name="Pursley I."/>
            <person name="Horton D.L."/>
            <person name="Alikhan N.F."/>
            <person name="Baker D."/>
            <person name="Gharbi K."/>
            <person name="Hall N."/>
            <person name="Watson M."/>
            <person name="Adriaenssens E.M."/>
            <person name="Foster-Nyarko E."/>
            <person name="Jarju S."/>
            <person name="Secka A."/>
            <person name="Antonio M."/>
            <person name="Oren A."/>
            <person name="Chaudhuri R.R."/>
            <person name="La Ragione R."/>
            <person name="Hildebrand F."/>
            <person name="Pallen M.J."/>
        </authorList>
    </citation>
    <scope>NUCLEOTIDE SEQUENCE</scope>
    <source>
        <strain evidence="1">2889</strain>
    </source>
</reference>
<proteinExistence type="predicted"/>
<evidence type="ECO:0000313" key="2">
    <source>
        <dbReference type="Proteomes" id="UP000823612"/>
    </source>
</evidence>
<dbReference type="EMBL" id="JADIMZ010000121">
    <property type="protein sequence ID" value="MBO8433248.1"/>
    <property type="molecule type" value="Genomic_DNA"/>
</dbReference>
<dbReference type="Pfam" id="PF12668">
    <property type="entry name" value="DUF3791"/>
    <property type="match status" value="1"/>
</dbReference>
<comment type="caution">
    <text evidence="1">The sequence shown here is derived from an EMBL/GenBank/DDBJ whole genome shotgun (WGS) entry which is preliminary data.</text>
</comment>
<dbReference type="AlphaFoldDB" id="A0A9D9DTI0"/>
<gene>
    <name evidence="1" type="ORF">IAB08_08180</name>
</gene>
<evidence type="ECO:0000313" key="1">
    <source>
        <dbReference type="EMBL" id="MBO8433248.1"/>
    </source>
</evidence>
<organism evidence="1 2">
    <name type="scientific">Candidatus Pullibacteroides excrementavium</name>
    <dbReference type="NCBI Taxonomy" id="2840905"/>
    <lineage>
        <taxon>Bacteria</taxon>
        <taxon>Pseudomonadati</taxon>
        <taxon>Bacteroidota</taxon>
        <taxon>Bacteroidia</taxon>
        <taxon>Bacteroidales</taxon>
        <taxon>Candidatus Pullibacteroides</taxon>
    </lineage>
</organism>
<sequence length="76" mass="9002">MENAKETEGKLEWIVVFVLEFGRRYGLSMKQAFNYLSRYKGIDFISRHFDYVHTQSFPSMVQDISEYCQRHGGELS</sequence>
<dbReference type="Proteomes" id="UP000823612">
    <property type="component" value="Unassembled WGS sequence"/>
</dbReference>
<reference evidence="1" key="1">
    <citation type="submission" date="2020-10" db="EMBL/GenBank/DDBJ databases">
        <authorList>
            <person name="Gilroy R."/>
        </authorList>
    </citation>
    <scope>NUCLEOTIDE SEQUENCE</scope>
    <source>
        <strain evidence="1">2889</strain>
    </source>
</reference>
<accession>A0A9D9DTI0</accession>
<name>A0A9D9DTI0_9BACT</name>
<dbReference type="InterPro" id="IPR024269">
    <property type="entry name" value="DUF3791"/>
</dbReference>
<protein>
    <submittedName>
        <fullName evidence="1">DUF3791 domain-containing protein</fullName>
    </submittedName>
</protein>